<dbReference type="PANTHER" id="PTHR10545:SF29">
    <property type="entry name" value="GH14572P-RELATED"/>
    <property type="match status" value="1"/>
</dbReference>
<sequence>MLEILPAKIENSELLLKLIKELAVFENFPYEISVTKTDIENNLFKSNPDAEAIICYVNKEACGFAVFYYTFSTATGRRGLHLDDLYIRPEFQGQGIGKKVLRYLSRLAVEQHCARFEWWALKTNDPAIKFYQKIGAKKLDELCVFRMEEGDISELASKSI</sequence>
<keyword evidence="2 5" id="KW-0808">Transferase</keyword>
<dbReference type="FunFam" id="3.40.630.30:FF:000064">
    <property type="entry name" value="GNAT family acetyltransferase"/>
    <property type="match status" value="1"/>
</dbReference>
<dbReference type="PANTHER" id="PTHR10545">
    <property type="entry name" value="DIAMINE N-ACETYLTRANSFERASE"/>
    <property type="match status" value="1"/>
</dbReference>
<keyword evidence="3" id="KW-0012">Acyltransferase</keyword>
<dbReference type="EMBL" id="CP002583">
    <property type="protein sequence ID" value="ADZ91648.1"/>
    <property type="molecule type" value="Genomic_DNA"/>
</dbReference>
<dbReference type="SUPFAM" id="SSF55729">
    <property type="entry name" value="Acyl-CoA N-acyltransferases (Nat)"/>
    <property type="match status" value="1"/>
</dbReference>
<reference evidence="5 6" key="1">
    <citation type="journal article" date="2012" name="Stand. Genomic Sci.">
        <title>Complete genome sequence of the melanogenic marine bacterium Marinomonas mediterranea type strain (MMB-1(T)).</title>
        <authorList>
            <person name="Lucas-Elio P."/>
            <person name="Goodwin L."/>
            <person name="Woyke T."/>
            <person name="Pitluck S."/>
            <person name="Nolan M."/>
            <person name="Kyrpides N.C."/>
            <person name="Detter J.C."/>
            <person name="Copeland A."/>
            <person name="Teshima H."/>
            <person name="Bruce D."/>
            <person name="Detter C."/>
            <person name="Tapia R."/>
            <person name="Han S."/>
            <person name="Land M.L."/>
            <person name="Ivanova N."/>
            <person name="Mikhailova N."/>
            <person name="Johnston A.W."/>
            <person name="Sanchez-Amat A."/>
        </authorList>
    </citation>
    <scope>NUCLEOTIDE SEQUENCE [LARGE SCALE GENOMIC DNA]</scope>
    <source>
        <strain evidence="6">ATCC 700492 / JCM 21426 / NBRC 103028 / MMB-1</strain>
    </source>
</reference>
<comment type="similarity">
    <text evidence="1">Belongs to the acetyltransferase family.</text>
</comment>
<evidence type="ECO:0000256" key="1">
    <source>
        <dbReference type="ARBA" id="ARBA00008694"/>
    </source>
</evidence>
<dbReference type="PROSITE" id="PS51186">
    <property type="entry name" value="GNAT"/>
    <property type="match status" value="1"/>
</dbReference>
<dbReference type="GO" id="GO:0008080">
    <property type="term" value="F:N-acetyltransferase activity"/>
    <property type="evidence" value="ECO:0007669"/>
    <property type="project" value="TreeGrafter"/>
</dbReference>
<protein>
    <submittedName>
        <fullName evidence="5">GCN5-related N-acetyltransferase</fullName>
    </submittedName>
</protein>
<evidence type="ECO:0000313" key="6">
    <source>
        <dbReference type="Proteomes" id="UP000001062"/>
    </source>
</evidence>
<dbReference type="CDD" id="cd04301">
    <property type="entry name" value="NAT_SF"/>
    <property type="match status" value="1"/>
</dbReference>
<dbReference type="InterPro" id="IPR016181">
    <property type="entry name" value="Acyl_CoA_acyltransferase"/>
</dbReference>
<dbReference type="HOGENOM" id="CLU_013985_41_3_6"/>
<dbReference type="Gene3D" id="3.40.630.30">
    <property type="match status" value="1"/>
</dbReference>
<dbReference type="STRING" id="717774.Marme_2414"/>
<gene>
    <name evidence="5" type="ordered locus">Marme_2414</name>
</gene>
<keyword evidence="6" id="KW-1185">Reference proteome</keyword>
<dbReference type="KEGG" id="mme:Marme_2414"/>
<dbReference type="OrthoDB" id="9805924at2"/>
<feature type="domain" description="N-acetyltransferase" evidence="4">
    <location>
        <begin position="2"/>
        <end position="160"/>
    </location>
</feature>
<evidence type="ECO:0000313" key="5">
    <source>
        <dbReference type="EMBL" id="ADZ91648.1"/>
    </source>
</evidence>
<dbReference type="Proteomes" id="UP000001062">
    <property type="component" value="Chromosome"/>
</dbReference>
<evidence type="ECO:0000256" key="2">
    <source>
        <dbReference type="ARBA" id="ARBA00022679"/>
    </source>
</evidence>
<evidence type="ECO:0000259" key="4">
    <source>
        <dbReference type="PROSITE" id="PS51186"/>
    </source>
</evidence>
<dbReference type="RefSeq" id="WP_013661552.1">
    <property type="nucleotide sequence ID" value="NC_015276.1"/>
</dbReference>
<dbReference type="InterPro" id="IPR051016">
    <property type="entry name" value="Diverse_Substrate_AcTransf"/>
</dbReference>
<dbReference type="eggNOG" id="COG0456">
    <property type="taxonomic scope" value="Bacteria"/>
</dbReference>
<dbReference type="Pfam" id="PF00583">
    <property type="entry name" value="Acetyltransf_1"/>
    <property type="match status" value="1"/>
</dbReference>
<name>F2JUZ4_MARM1</name>
<evidence type="ECO:0000256" key="3">
    <source>
        <dbReference type="ARBA" id="ARBA00023315"/>
    </source>
</evidence>
<proteinExistence type="inferred from homology"/>
<dbReference type="PATRIC" id="fig|717774.3.peg.2495"/>
<accession>F2JUZ4</accession>
<dbReference type="AlphaFoldDB" id="F2JUZ4"/>
<organism evidence="5 6">
    <name type="scientific">Marinomonas mediterranea (strain ATCC 700492 / JCM 21426 / NBRC 103028 / MMB-1)</name>
    <dbReference type="NCBI Taxonomy" id="717774"/>
    <lineage>
        <taxon>Bacteria</taxon>
        <taxon>Pseudomonadati</taxon>
        <taxon>Pseudomonadota</taxon>
        <taxon>Gammaproteobacteria</taxon>
        <taxon>Oceanospirillales</taxon>
        <taxon>Oceanospirillaceae</taxon>
        <taxon>Marinomonas</taxon>
    </lineage>
</organism>
<dbReference type="InterPro" id="IPR000182">
    <property type="entry name" value="GNAT_dom"/>
</dbReference>